<evidence type="ECO:0000313" key="2">
    <source>
        <dbReference type="EMBL" id="CAA0241145.1"/>
    </source>
</evidence>
<dbReference type="OrthoDB" id="1933690at2759"/>
<gene>
    <name evidence="3" type="ORF">AN1_LOCUS2627</name>
    <name evidence="2" type="ORF">C24_LOCUS2532</name>
</gene>
<dbReference type="Proteomes" id="UP000426265">
    <property type="component" value="Unassembled WGS sequence"/>
</dbReference>
<proteinExistence type="predicted"/>
<accession>A0A654ECQ0</accession>
<dbReference type="AlphaFoldDB" id="A0A5S9VWQ7"/>
<reference evidence="2 5" key="1">
    <citation type="submission" date="2019-12" db="EMBL/GenBank/DDBJ databases">
        <authorList>
            <person name="Jiao W.-B."/>
            <person name="Schneeberger K."/>
        </authorList>
    </citation>
    <scope>NUCLEOTIDE SEQUENCE [LARGE SCALE GENOMIC DNA]</scope>
    <source>
        <strain evidence="4">cv. An-1</strain>
        <strain evidence="5">cv. C24</strain>
    </source>
</reference>
<dbReference type="ExpressionAtlas" id="A0A5S9VWQ7">
    <property type="expression patterns" value="baseline and differential"/>
</dbReference>
<name>A0A5S9VWQ7_ARATH</name>
<evidence type="ECO:0000313" key="3">
    <source>
        <dbReference type="EMBL" id="VYS47133.1"/>
    </source>
</evidence>
<feature type="signal peptide" evidence="1">
    <location>
        <begin position="1"/>
        <end position="21"/>
    </location>
</feature>
<dbReference type="PANTHER" id="PTHR37183:SF1">
    <property type="entry name" value="PLANT THIONIN FAMILY PROTEIN"/>
    <property type="match status" value="1"/>
</dbReference>
<dbReference type="EMBL" id="CACRSJ010000104">
    <property type="protein sequence ID" value="VYS47133.1"/>
    <property type="molecule type" value="Genomic_DNA"/>
</dbReference>
<dbReference type="PANTHER" id="PTHR37183">
    <property type="entry name" value="PLANT THIONIN FAMILY PROTEIN"/>
    <property type="match status" value="1"/>
</dbReference>
<evidence type="ECO:0000313" key="4">
    <source>
        <dbReference type="Proteomes" id="UP000426265"/>
    </source>
</evidence>
<evidence type="ECO:0000256" key="1">
    <source>
        <dbReference type="SAM" id="SignalP"/>
    </source>
</evidence>
<accession>A0A5S9VWQ7</accession>
<keyword evidence="1" id="KW-0732">Signal</keyword>
<sequence length="74" mass="7826">MMKKQVTIVAALLIMMALCSNLNMVAEAQLGPGDCYDGCSTACVQRDPRKTSRCDRKCSIRCGPDAARASGSGV</sequence>
<organism evidence="2 5">
    <name type="scientific">Arabidopsis thaliana</name>
    <name type="common">Mouse-ear cress</name>
    <dbReference type="NCBI Taxonomy" id="3702"/>
    <lineage>
        <taxon>Eukaryota</taxon>
        <taxon>Viridiplantae</taxon>
        <taxon>Streptophyta</taxon>
        <taxon>Embryophyta</taxon>
        <taxon>Tracheophyta</taxon>
        <taxon>Spermatophyta</taxon>
        <taxon>Magnoliopsida</taxon>
        <taxon>eudicotyledons</taxon>
        <taxon>Gunneridae</taxon>
        <taxon>Pentapetalae</taxon>
        <taxon>rosids</taxon>
        <taxon>malvids</taxon>
        <taxon>Brassicales</taxon>
        <taxon>Brassicaceae</taxon>
        <taxon>Camelineae</taxon>
        <taxon>Arabidopsis</taxon>
    </lineage>
</organism>
<evidence type="ECO:0008006" key="6">
    <source>
        <dbReference type="Google" id="ProtNLM"/>
    </source>
</evidence>
<feature type="chain" id="PRO_5036150588" description="Thionin-like protein" evidence="1">
    <location>
        <begin position="22"/>
        <end position="74"/>
    </location>
</feature>
<protein>
    <recommendedName>
        <fullName evidence="6">Thionin-like protein</fullName>
    </recommendedName>
</protein>
<evidence type="ECO:0000313" key="5">
    <source>
        <dbReference type="Proteomes" id="UP000434276"/>
    </source>
</evidence>
<dbReference type="EMBL" id="CACSHJ010000087">
    <property type="protein sequence ID" value="CAA0241145.1"/>
    <property type="molecule type" value="Genomic_DNA"/>
</dbReference>
<dbReference type="Proteomes" id="UP000434276">
    <property type="component" value="Unassembled WGS sequence"/>
</dbReference>